<dbReference type="SUPFAM" id="SSF54236">
    <property type="entry name" value="Ubiquitin-like"/>
    <property type="match status" value="1"/>
</dbReference>
<feature type="compositionally biased region" description="Basic and acidic residues" evidence="14">
    <location>
        <begin position="1269"/>
        <end position="1284"/>
    </location>
</feature>
<dbReference type="GO" id="GO:0005198">
    <property type="term" value="F:structural molecule activity"/>
    <property type="evidence" value="ECO:0007669"/>
    <property type="project" value="InterPro"/>
</dbReference>
<evidence type="ECO:0000256" key="4">
    <source>
        <dbReference type="ARBA" id="ARBA00016372"/>
    </source>
</evidence>
<keyword evidence="10" id="KW-0009">Actin-binding</keyword>
<reference evidence="16" key="1">
    <citation type="submission" date="2020-03" db="EMBL/GenBank/DDBJ databases">
        <title>Studies in the Genomics of Life Span.</title>
        <authorList>
            <person name="Glass D."/>
        </authorList>
    </citation>
    <scope>NUCLEOTIDE SEQUENCE</scope>
    <source>
        <strain evidence="16">LTLLF</strain>
        <tissue evidence="16">Muscle</tissue>
    </source>
</reference>
<evidence type="ECO:0000313" key="17">
    <source>
        <dbReference type="Proteomes" id="UP000710432"/>
    </source>
</evidence>
<dbReference type="PROSITE" id="PS50057">
    <property type="entry name" value="FERM_3"/>
    <property type="match status" value="1"/>
</dbReference>
<keyword evidence="9" id="KW-0508">mRNA splicing</keyword>
<dbReference type="InterPro" id="IPR033648">
    <property type="entry name" value="AAR2_C"/>
</dbReference>
<keyword evidence="6" id="KW-0597">Phosphoprotein</keyword>
<dbReference type="Pfam" id="PF04382">
    <property type="entry name" value="SAB"/>
    <property type="match status" value="1"/>
</dbReference>
<dbReference type="InterPro" id="IPR035963">
    <property type="entry name" value="FERM_2"/>
</dbReference>
<comment type="caution">
    <text evidence="16">The sequence shown here is derived from an EMBL/GenBank/DDBJ whole genome shotgun (WGS) entry which is preliminary data.</text>
</comment>
<dbReference type="InterPro" id="IPR038516">
    <property type="entry name" value="AAR2_N_sf"/>
</dbReference>
<dbReference type="InterPro" id="IPR019749">
    <property type="entry name" value="Band_41_domain"/>
</dbReference>
<dbReference type="FunFam" id="1.20.80.10:FF:000001">
    <property type="entry name" value="Erythrocyte membrane protein band 4.1"/>
    <property type="match status" value="1"/>
</dbReference>
<comment type="function">
    <text evidence="1">Component of the U5 snRNP complex that is required for spliceosome assembly and for pre-mRNA splicing.</text>
</comment>
<dbReference type="PRINTS" id="PR00661">
    <property type="entry name" value="ERMFAMILY"/>
</dbReference>
<sequence>MGAMQAQSGRHAADSISTLLLHQPHVDTVAPRREASQQSPPWPGAVGTVPSPRRTPTAAAAAAAAVGIHQQAGVSRNRLLRRARPRRAAPPRGLRARRSRGDRPSPSRPEMGTPRPRDAFLIIATIATSLYLLCVEYCAKSNSTFDYVVYSKLEVMGCSRIEGEGAPGFEPAVLGPVLAVLELTSLSLPAFLTSLIFSSSPLSSPPFHRCFSWIRFPRQKCSDLEETASPSGVLVTMTTETGPDSEVKKAQEETPQQPEAAAVVTTPVTPTGHSHPEANSNEKLLPQQDTRPAEQSLDMEEKDYSEADGLSERTTPSKAQKSPQKIAKKFKSAICHVTLLDASEYECEVEKHGRGQVLFDLVCEHLNLLEKDYFGLTFCDADSQKNWLDPSKEIKKQIRSSPWNFAFTVKFYPPDPAQLTEDITRYYLCLQLRADIITGRLPCSFVTHALLGSYAVQAELGDYDAEEHMGNYVSELRFAPNQTRELEERIMELHKTYRGMTPGEAEIHFLENAKKLSMYGVDLHHAKDSEGIDIMLGVCANGLLIYRDRLRINRFAWPKILKISYKRSNFYIKIRPGEYEQFESTIGFKLPNHRSAKRLWKVCIEHHTFFRLVSPEPPPKGFLVMGSKFRYSGRTQAQTRQASALIDRPAPFFERSSSKRYTMSRSLDGAEFSRPASVSENHDVGPDGDKREDDAESGGRRSEAEEGEVRTPTKLKELKFLDKPEDVLLKHQASINELKRTLKEPNSKLIHRDRDWERERRLPSSPASPSPKGTPEKASEAQRTQDSSQQDLVPGTAAGLEVFTQKSLAASPEGSEHWVFVERVYTRPEELGLLTVATTQREGSEAGLAEILADGRLSKVDILVDKFKVEVATEETVGAGRASTHQPGRMIASPGEFETMRGEGPCVKGGTRETAQAAGYTSTDKLPEGSKPKVRSHHISDGQPESLVELSKGLEGLQTWGRPTAPGTWPVQGEVLSPASDKGGLQSFLLDPAQAEARADSSDETDTSFAERSFYLNYGEKDAEEVLPLPSEDRKERLHAPPGDGTWLELAGEHTEHWELKSSAPRGSTPGSSWNKDEAHMASSEEEAWSSRDRGGPGDLQGAALGQIFTEAWEGARQRLEGELTYPMAGAAEDEETPMSIDRMGDTERSSPARQKKHPPGGGGVVHLDVQACAFLITIPPHVRKPVRRDQSSFLPIEKRAVSAHALEPMTEDREAIIPLPASSGHMDVLAAVKGTSQSPISPGSGKPSEFGDPFGDQFPIICKHIHLSEESPAPKDTRGERKAPSVASKKPRVVPEGTEGPAVPGFVFPSEKLKETSLQAGDQRGSQEDISKSSVANKIRIFETHGVESCRASQGEMRALPHELPSEASPGEVGHQQNRLLDSGFVQLQPPGDLASPKLTPSSGTPLATQHYGEGTSATSHQERCTDPELLSPDSGCETTLEEATGVTGHNKSGDAGREEKSFFSRLSPNTPGKGGRLRFASPPGPQRAGLREGSEEKVKPPRPRAPESDTGDEDQDQERDAVFLKDNHLAIERKCSSITVSSTSSLEAEVDFTVIGDYHGSAFEDFSRSLPELDRDKSDSETEGLVFSRDLKGPSSQEDESGGIEDSPDRGACSTPEMPQFESVKAETMTVSSLAIRKKIEPEAMLQSRVSAADSTQVDGGAPLGKDFMVTPPCITTETVSTTMENSLKSGKGAAAMIPGPQTVATEIRSLSPIIGKDVLTSTYGATAETLSTSTTTHVTKTVKGGFSETRIEKRIIITGDEDVDQDQALALAIKEAKLQHPDMLVTKAVVYRETDPSPEERDKKPQLQSLETRDLILTRSGSAHLCVVSEDKKESCFWPPTTGLMASMQMDPDLAKQLFFEGATVIILNMPKGTEFGIDYNSWEVGPKFRGVKMIPPGIHFLHYSSVDKANPREVGPRMGFFLSLKQRGLTVLRWNTVQEEIDLSPAPEAEVEAMRANLPELDQFLGPYPYTTLKKWISLTNFISEATVEKLQPESRQICAFSDVLPVLSMKHTKDRVEQNLPRCGTECRSYQEGLARLPEMKPRAGTEIRFSELPTQMFPAGATPAEITRHSMDLSYALETVLSKQFPCNPQDVLGELQFAFVCFLLGNVYEAFEHWKRLLNLLCRSEATMVKHHTLYVSLISILYHQLGEIPADFFVDIVSQDNFLTSTLQVFFSSACSIAVDATLRKKAEKFQAHLTKKFRWDFASEPEDCAPVVVELPEGIETG</sequence>
<evidence type="ECO:0000256" key="5">
    <source>
        <dbReference type="ARBA" id="ARBA00022490"/>
    </source>
</evidence>
<dbReference type="EMBL" id="JAATJU010020825">
    <property type="protein sequence ID" value="KAH0515675.1"/>
    <property type="molecule type" value="Genomic_DNA"/>
</dbReference>
<dbReference type="FunFam" id="2.30.29.30:FF:000001">
    <property type="entry name" value="Erythrocyte membrane protein band 4.1"/>
    <property type="match status" value="1"/>
</dbReference>
<evidence type="ECO:0000256" key="14">
    <source>
        <dbReference type="SAM" id="MobiDB-lite"/>
    </source>
</evidence>
<dbReference type="PRINTS" id="PR00935">
    <property type="entry name" value="BAND41"/>
</dbReference>
<keyword evidence="11" id="KW-0206">Cytoskeleton</keyword>
<feature type="compositionally biased region" description="Polar residues" evidence="14">
    <location>
        <begin position="277"/>
        <end position="290"/>
    </location>
</feature>
<evidence type="ECO:0000256" key="8">
    <source>
        <dbReference type="ARBA" id="ARBA00022728"/>
    </source>
</evidence>
<dbReference type="SMART" id="SM00295">
    <property type="entry name" value="B41"/>
    <property type="match status" value="1"/>
</dbReference>
<dbReference type="Pfam" id="PF20981">
    <property type="entry name" value="AAR2_1st"/>
    <property type="match status" value="1"/>
</dbReference>
<protein>
    <recommendedName>
        <fullName evidence="4">Protein AAR2 homolog</fullName>
    </recommendedName>
    <alternativeName>
        <fullName evidence="12">AAR2 splicing factor homolog</fullName>
    </alternativeName>
</protein>
<dbReference type="SMART" id="SM01195">
    <property type="entry name" value="FA"/>
    <property type="match status" value="1"/>
</dbReference>
<keyword evidence="7" id="KW-0507">mRNA processing</keyword>
<feature type="compositionally biased region" description="Polar residues" evidence="14">
    <location>
        <begin position="781"/>
        <end position="791"/>
    </location>
</feature>
<feature type="compositionally biased region" description="Low complexity" evidence="14">
    <location>
        <begin position="258"/>
        <end position="271"/>
    </location>
</feature>
<dbReference type="InterPro" id="IPR019748">
    <property type="entry name" value="FERM_central"/>
</dbReference>
<dbReference type="GO" id="GO:0005681">
    <property type="term" value="C:spliceosomal complex"/>
    <property type="evidence" value="ECO:0007669"/>
    <property type="project" value="UniProtKB-KW"/>
</dbReference>
<dbReference type="Pfam" id="PF09380">
    <property type="entry name" value="FERM_C"/>
    <property type="match status" value="1"/>
</dbReference>
<organism evidence="16 17">
    <name type="scientific">Microtus ochrogaster</name>
    <name type="common">Prairie vole</name>
    <dbReference type="NCBI Taxonomy" id="79684"/>
    <lineage>
        <taxon>Eukaryota</taxon>
        <taxon>Metazoa</taxon>
        <taxon>Chordata</taxon>
        <taxon>Craniata</taxon>
        <taxon>Vertebrata</taxon>
        <taxon>Euteleostomi</taxon>
        <taxon>Mammalia</taxon>
        <taxon>Eutheria</taxon>
        <taxon>Euarchontoglires</taxon>
        <taxon>Glires</taxon>
        <taxon>Rodentia</taxon>
        <taxon>Myomorpha</taxon>
        <taxon>Muroidea</taxon>
        <taxon>Cricetidae</taxon>
        <taxon>Arvicolinae</taxon>
        <taxon>Microtus</taxon>
    </lineage>
</organism>
<dbReference type="SMART" id="SM01196">
    <property type="entry name" value="FERM_C"/>
    <property type="match status" value="1"/>
</dbReference>
<comment type="subcellular location">
    <subcellularLocation>
        <location evidence="2">Cytoplasm</location>
        <location evidence="2">Cytoskeleton</location>
    </subcellularLocation>
</comment>
<dbReference type="CDD" id="cd13778">
    <property type="entry name" value="Aar2_C"/>
    <property type="match status" value="1"/>
</dbReference>
<name>A0A8J6GR35_MICOH</name>
<dbReference type="GO" id="GO:0006397">
    <property type="term" value="P:mRNA processing"/>
    <property type="evidence" value="ECO:0007669"/>
    <property type="project" value="UniProtKB-KW"/>
</dbReference>
<dbReference type="InterPro" id="IPR000798">
    <property type="entry name" value="Ez/rad/moesin-like"/>
</dbReference>
<dbReference type="PANTHER" id="PTHR23280">
    <property type="entry name" value="4.1 G PROTEIN"/>
    <property type="match status" value="1"/>
</dbReference>
<dbReference type="InterPro" id="IPR018979">
    <property type="entry name" value="FERM_N"/>
</dbReference>
<dbReference type="CDD" id="cd13184">
    <property type="entry name" value="FERM_C_4_1_family"/>
    <property type="match status" value="1"/>
</dbReference>
<evidence type="ECO:0000313" key="16">
    <source>
        <dbReference type="EMBL" id="KAH0515675.1"/>
    </source>
</evidence>
<dbReference type="Pfam" id="PF09379">
    <property type="entry name" value="FERM_N"/>
    <property type="match status" value="1"/>
</dbReference>
<dbReference type="InterPro" id="IPR019747">
    <property type="entry name" value="FERM_CS"/>
</dbReference>
<keyword evidence="5" id="KW-0963">Cytoplasm</keyword>
<dbReference type="Pfam" id="PF08736">
    <property type="entry name" value="FA"/>
    <property type="match status" value="1"/>
</dbReference>
<dbReference type="InterPro" id="IPR029071">
    <property type="entry name" value="Ubiquitin-like_domsf"/>
</dbReference>
<feature type="compositionally biased region" description="Basic and acidic residues" evidence="14">
    <location>
        <begin position="749"/>
        <end position="762"/>
    </location>
</feature>
<dbReference type="InterPro" id="IPR018980">
    <property type="entry name" value="FERM_PH-like_C"/>
</dbReference>
<feature type="region of interest" description="Disordered" evidence="14">
    <location>
        <begin position="1387"/>
        <end position="1527"/>
    </location>
</feature>
<dbReference type="InterPro" id="IPR000299">
    <property type="entry name" value="FERM_domain"/>
</dbReference>
<dbReference type="Proteomes" id="UP000710432">
    <property type="component" value="Unassembled WGS sequence"/>
</dbReference>
<evidence type="ECO:0000256" key="11">
    <source>
        <dbReference type="ARBA" id="ARBA00023212"/>
    </source>
</evidence>
<dbReference type="PANTHER" id="PTHR23280:SF24">
    <property type="entry name" value="BAND 4.1-LIKE PROTEIN 1"/>
    <property type="match status" value="1"/>
</dbReference>
<dbReference type="CDD" id="cd14473">
    <property type="entry name" value="FERM_B-lobe"/>
    <property type="match status" value="1"/>
</dbReference>
<dbReference type="Pfam" id="PF00373">
    <property type="entry name" value="FERM_M"/>
    <property type="match status" value="1"/>
</dbReference>
<keyword evidence="8" id="KW-0747">Spliceosome</keyword>
<feature type="region of interest" description="Disordered" evidence="14">
    <location>
        <begin position="1126"/>
        <end position="1161"/>
    </location>
</feature>
<dbReference type="GO" id="GO:0031032">
    <property type="term" value="P:actomyosin structure organization"/>
    <property type="evidence" value="ECO:0007669"/>
    <property type="project" value="TreeGrafter"/>
</dbReference>
<feature type="compositionally biased region" description="Basic residues" evidence="14">
    <location>
        <begin position="78"/>
        <end position="98"/>
    </location>
</feature>
<feature type="region of interest" description="Disordered" evidence="14">
    <location>
        <begin position="878"/>
        <end position="943"/>
    </location>
</feature>
<dbReference type="InterPro" id="IPR014352">
    <property type="entry name" value="FERM/acyl-CoA-bd_prot_sf"/>
</dbReference>
<dbReference type="InterPro" id="IPR007477">
    <property type="entry name" value="SAB_dom"/>
</dbReference>
<dbReference type="CDD" id="cd17201">
    <property type="entry name" value="FERM_F1_EPB41L1"/>
    <property type="match status" value="1"/>
</dbReference>
<evidence type="ECO:0000256" key="1">
    <source>
        <dbReference type="ARBA" id="ARBA00003708"/>
    </source>
</evidence>
<feature type="compositionally biased region" description="Polar residues" evidence="14">
    <location>
        <begin position="1400"/>
        <end position="1409"/>
    </location>
</feature>
<feature type="domain" description="FERM" evidence="15">
    <location>
        <begin position="333"/>
        <end position="614"/>
    </location>
</feature>
<dbReference type="InterPro" id="IPR011993">
    <property type="entry name" value="PH-like_dom_sf"/>
</dbReference>
<gene>
    <name evidence="16" type="ORF">LTLLF_129110</name>
</gene>
<evidence type="ECO:0000256" key="2">
    <source>
        <dbReference type="ARBA" id="ARBA00004245"/>
    </source>
</evidence>
<feature type="region of interest" description="Disordered" evidence="14">
    <location>
        <begin position="232"/>
        <end position="324"/>
    </location>
</feature>
<dbReference type="FunFam" id="3.10.20.90:FF:000002">
    <property type="entry name" value="Erythrocyte protein band 4.1-like 3"/>
    <property type="match status" value="1"/>
</dbReference>
<dbReference type="PROSITE" id="PS00660">
    <property type="entry name" value="FERM_1"/>
    <property type="match status" value="1"/>
</dbReference>
<feature type="compositionally biased region" description="Polar residues" evidence="14">
    <location>
        <begin position="312"/>
        <end position="323"/>
    </location>
</feature>
<dbReference type="SUPFAM" id="SSF47031">
    <property type="entry name" value="Second domain of FERM"/>
    <property type="match status" value="1"/>
</dbReference>
<evidence type="ECO:0000256" key="13">
    <source>
        <dbReference type="ARBA" id="ARBA00047009"/>
    </source>
</evidence>
<accession>A0A8J6GR35</accession>
<comment type="similarity">
    <text evidence="3">Belongs to the AAR2 family.</text>
</comment>
<feature type="compositionally biased region" description="Polar residues" evidence="14">
    <location>
        <begin position="1065"/>
        <end position="1074"/>
    </location>
</feature>
<feature type="region of interest" description="Disordered" evidence="14">
    <location>
        <begin position="749"/>
        <end position="792"/>
    </location>
</feature>
<comment type="subunit">
    <text evidence="13">Interacts with PRPF8 (via RNase H homology domain). Component of a U5 snRNP complex that contains PRPF8.</text>
</comment>
<evidence type="ECO:0000256" key="10">
    <source>
        <dbReference type="ARBA" id="ARBA00023203"/>
    </source>
</evidence>
<dbReference type="GO" id="GO:0005886">
    <property type="term" value="C:plasma membrane"/>
    <property type="evidence" value="ECO:0007669"/>
    <property type="project" value="TreeGrafter"/>
</dbReference>
<dbReference type="InterPro" id="IPR014847">
    <property type="entry name" value="FA"/>
</dbReference>
<evidence type="ECO:0000256" key="6">
    <source>
        <dbReference type="ARBA" id="ARBA00022553"/>
    </source>
</evidence>
<evidence type="ECO:0000256" key="7">
    <source>
        <dbReference type="ARBA" id="ARBA00022664"/>
    </source>
</evidence>
<dbReference type="GO" id="GO:0003779">
    <property type="term" value="F:actin binding"/>
    <property type="evidence" value="ECO:0007669"/>
    <property type="project" value="UniProtKB-KW"/>
</dbReference>
<evidence type="ECO:0000256" key="9">
    <source>
        <dbReference type="ARBA" id="ARBA00023187"/>
    </source>
</evidence>
<dbReference type="PROSITE" id="PS00661">
    <property type="entry name" value="FERM_2"/>
    <property type="match status" value="1"/>
</dbReference>
<proteinExistence type="inferred from homology"/>
<dbReference type="InterPro" id="IPR033647">
    <property type="entry name" value="Aar2_N"/>
</dbReference>
<feature type="region of interest" description="Disordered" evidence="14">
    <location>
        <begin position="1574"/>
        <end position="1628"/>
    </location>
</feature>
<feature type="region of interest" description="Disordered" evidence="14">
    <location>
        <begin position="1058"/>
        <end position="1102"/>
    </location>
</feature>
<dbReference type="FunFam" id="2.60.34.20:FF:000001">
    <property type="entry name" value="protein AAR2 homolog"/>
    <property type="match status" value="1"/>
</dbReference>
<dbReference type="GO" id="GO:0008380">
    <property type="term" value="P:RNA splicing"/>
    <property type="evidence" value="ECO:0007669"/>
    <property type="project" value="UniProtKB-KW"/>
</dbReference>
<dbReference type="Pfam" id="PF05902">
    <property type="entry name" value="4_1_CTD"/>
    <property type="match status" value="1"/>
</dbReference>
<dbReference type="Pfam" id="PF05282">
    <property type="entry name" value="AAR2"/>
    <property type="match status" value="1"/>
</dbReference>
<feature type="region of interest" description="Disordered" evidence="14">
    <location>
        <begin position="1269"/>
        <end position="1308"/>
    </location>
</feature>
<feature type="compositionally biased region" description="Basic and acidic residues" evidence="14">
    <location>
        <begin position="1491"/>
        <end position="1509"/>
    </location>
</feature>
<feature type="region of interest" description="Disordered" evidence="14">
    <location>
        <begin position="664"/>
        <end position="717"/>
    </location>
</feature>
<evidence type="ECO:0000256" key="3">
    <source>
        <dbReference type="ARBA" id="ARBA00006281"/>
    </source>
</evidence>
<dbReference type="GO" id="GO:0005856">
    <property type="term" value="C:cytoskeleton"/>
    <property type="evidence" value="ECO:0007669"/>
    <property type="project" value="UniProtKB-SubCell"/>
</dbReference>
<dbReference type="Gene3D" id="2.30.29.30">
    <property type="entry name" value="Pleckstrin-homology domain (PH domain)/Phosphotyrosine-binding domain (PTB)"/>
    <property type="match status" value="1"/>
</dbReference>
<dbReference type="InterPro" id="IPR038514">
    <property type="entry name" value="AAR2_C_sf"/>
</dbReference>
<dbReference type="Gene3D" id="1.20.80.10">
    <property type="match status" value="1"/>
</dbReference>
<dbReference type="FunFam" id="1.25.40.550:FF:000001">
    <property type="entry name" value="AAR2 splicing factor homolog"/>
    <property type="match status" value="1"/>
</dbReference>
<dbReference type="Gene3D" id="2.60.34.20">
    <property type="match status" value="1"/>
</dbReference>
<dbReference type="Gene3D" id="3.10.20.90">
    <property type="entry name" value="Phosphatidylinositol 3-kinase Catalytic Subunit, Chain A, domain 1"/>
    <property type="match status" value="1"/>
</dbReference>
<dbReference type="GO" id="GO:0030866">
    <property type="term" value="P:cortical actin cytoskeleton organization"/>
    <property type="evidence" value="ECO:0007669"/>
    <property type="project" value="InterPro"/>
</dbReference>
<evidence type="ECO:0000259" key="15">
    <source>
        <dbReference type="PROSITE" id="PS50057"/>
    </source>
</evidence>
<evidence type="ECO:0000256" key="12">
    <source>
        <dbReference type="ARBA" id="ARBA00030625"/>
    </source>
</evidence>
<dbReference type="InterPro" id="IPR008379">
    <property type="entry name" value="Band_4.1_C"/>
</dbReference>
<dbReference type="CDD" id="cd13777">
    <property type="entry name" value="Aar2_N"/>
    <property type="match status" value="1"/>
</dbReference>
<dbReference type="SUPFAM" id="SSF50729">
    <property type="entry name" value="PH domain-like"/>
    <property type="match status" value="1"/>
</dbReference>
<dbReference type="Gene3D" id="1.25.40.550">
    <property type="entry name" value="Aar2, C-terminal domain-like"/>
    <property type="match status" value="1"/>
</dbReference>
<feature type="region of interest" description="Disordered" evidence="14">
    <location>
        <begin position="22"/>
        <end position="115"/>
    </location>
</feature>
<feature type="compositionally biased region" description="Basic and acidic residues" evidence="14">
    <location>
        <begin position="1453"/>
        <end position="1464"/>
    </location>
</feature>
<feature type="compositionally biased region" description="Basic and acidic residues" evidence="14">
    <location>
        <begin position="680"/>
        <end position="717"/>
    </location>
</feature>